<sequence length="57" mass="6170">MPPKIFFIFPFQAGPPSNDDRLEILFLPVDADTPDPKAPFSAGTSPAFVLDVPLIAQ</sequence>
<comment type="caution">
    <text evidence="1">The sequence shown here is derived from an EMBL/GenBank/DDBJ whole genome shotgun (WGS) entry which is preliminary data.</text>
</comment>
<gene>
    <name evidence="1" type="ORF">MENTE1834_LOCUS13278</name>
</gene>
<accession>A0ACB0YK70</accession>
<protein>
    <submittedName>
        <fullName evidence="1">Uncharacterized protein</fullName>
    </submittedName>
</protein>
<evidence type="ECO:0000313" key="2">
    <source>
        <dbReference type="Proteomes" id="UP001497535"/>
    </source>
</evidence>
<evidence type="ECO:0000313" key="1">
    <source>
        <dbReference type="EMBL" id="CAK5050336.1"/>
    </source>
</evidence>
<reference evidence="1" key="1">
    <citation type="submission" date="2023-11" db="EMBL/GenBank/DDBJ databases">
        <authorList>
            <person name="Poullet M."/>
        </authorList>
    </citation>
    <scope>NUCLEOTIDE SEQUENCE</scope>
    <source>
        <strain evidence="1">E1834</strain>
    </source>
</reference>
<name>A0ACB0YK70_MELEN</name>
<organism evidence="1 2">
    <name type="scientific">Meloidogyne enterolobii</name>
    <name type="common">Root-knot nematode worm</name>
    <name type="synonym">Meloidogyne mayaguensis</name>
    <dbReference type="NCBI Taxonomy" id="390850"/>
    <lineage>
        <taxon>Eukaryota</taxon>
        <taxon>Metazoa</taxon>
        <taxon>Ecdysozoa</taxon>
        <taxon>Nematoda</taxon>
        <taxon>Chromadorea</taxon>
        <taxon>Rhabditida</taxon>
        <taxon>Tylenchina</taxon>
        <taxon>Tylenchomorpha</taxon>
        <taxon>Tylenchoidea</taxon>
        <taxon>Meloidogynidae</taxon>
        <taxon>Meloidogyninae</taxon>
        <taxon>Meloidogyne</taxon>
    </lineage>
</organism>
<keyword evidence="2" id="KW-1185">Reference proteome</keyword>
<dbReference type="EMBL" id="CAVMJV010000014">
    <property type="protein sequence ID" value="CAK5050336.1"/>
    <property type="molecule type" value="Genomic_DNA"/>
</dbReference>
<dbReference type="Proteomes" id="UP001497535">
    <property type="component" value="Unassembled WGS sequence"/>
</dbReference>
<proteinExistence type="predicted"/>